<dbReference type="PANTHER" id="PTHR47666">
    <property type="entry name" value="PROTEIN VASCULAR ASSOCIATED DEATH 1, CHLOROPLASTIC"/>
    <property type="match status" value="1"/>
</dbReference>
<dbReference type="CDD" id="cd13354">
    <property type="entry name" value="PH-GRAM2_TCB1D9_TCB1D9B"/>
    <property type="match status" value="1"/>
</dbReference>
<dbReference type="GeneID" id="117645762"/>
<protein>
    <submittedName>
        <fullName evidence="6">TBC1 domain family member 9</fullName>
    </submittedName>
</protein>
<accession>A0A6P8YWW1</accession>
<evidence type="ECO:0000313" key="5">
    <source>
        <dbReference type="Proteomes" id="UP000515158"/>
    </source>
</evidence>
<dbReference type="InterPro" id="IPR000195">
    <property type="entry name" value="Rab-GAP-TBC_dom"/>
</dbReference>
<dbReference type="InterPro" id="IPR036014">
    <property type="entry name" value="TCB1D9/TCB1D9B_PH-GRAM1"/>
</dbReference>
<feature type="domain" description="Rab-GAP TBC" evidence="3">
    <location>
        <begin position="476"/>
        <end position="663"/>
    </location>
</feature>
<organism evidence="6">
    <name type="scientific">Thrips palmi</name>
    <name type="common">Melon thrips</name>
    <dbReference type="NCBI Taxonomy" id="161013"/>
    <lineage>
        <taxon>Eukaryota</taxon>
        <taxon>Metazoa</taxon>
        <taxon>Ecdysozoa</taxon>
        <taxon>Arthropoda</taxon>
        <taxon>Hexapoda</taxon>
        <taxon>Insecta</taxon>
        <taxon>Pterygota</taxon>
        <taxon>Neoptera</taxon>
        <taxon>Paraneoptera</taxon>
        <taxon>Thysanoptera</taxon>
        <taxon>Terebrantia</taxon>
        <taxon>Thripoidea</taxon>
        <taxon>Thripidae</taxon>
        <taxon>Thrips</taxon>
    </lineage>
</organism>
<dbReference type="PROSITE" id="PS50086">
    <property type="entry name" value="TBC_RABGAP"/>
    <property type="match status" value="1"/>
</dbReference>
<dbReference type="RefSeq" id="XP_034242050.1">
    <property type="nucleotide sequence ID" value="XM_034386159.1"/>
</dbReference>
<sequence length="1136" mass="128998">MWVKPEEVLLANTLWVTENANKYFLKQRRLGYGPATGISSYLVGTWDSMFDTRPPPYRILHKTPSSDVFHVVAQALSSTDIKEDWEWLTKNLLPSLARIESDEDVTEYVCCKISSLVVNDSSGTKDVDAEDQSFKDSSYKFHKRFNMPPDEKLVTYYACSYFKGRLPRQGWMYLSVNHCCFYSYILGKETSLVIRWSDIKDVRKTNQLLFPDSICLVTREEKEHFFSMFLHMQETFNLMQQLINYAMKRLIDDKSGFDEDKDLLTKLSKNVPKKPSFLKRDLDARALSEAYRLAFHLPSTEKLDGRTEATLWTPYNKKAVWGKMFFSQSYLCFESKTRGVVSVVIPLRDVNSVEPINQSSPNMTKAVLFTLKGDVTFVFAQLQDRDFVVMKISELLAKVGAAKGHAVSKLRRTSGHVKDDWTPTPPLMTLFKTPVDEGVEYKQQEKFIQWELHFGQYGRGISMYRTAEISKLVLQGIPDTLRREIWLNFSGAINEQETNPGRYRALVDMAIGKQCTANDEIERDLHRSLPEHQAFQSEVGISALRRVLSAYAFRNPQIGYCQAMNIVGSVLLIYCKEEEAFWLLATICENLLPDYYNKKVVGALMDQGVLDDLTGKYLPHLHSRIQQLGMIKMISLSWFLTIFMSVMPYESAVNIIDCFFYDGAKVIFQVALAILSDNQEKILSCRDDGEATQLLSDYLEGIWNEEGQGALRNKNWENKQKSISIQQLLRDAYTKFGDLTATTLERLRFKHRVRVVQQLEEGEEKNVVRSVIGDGYFTNQELHDLLGFVRDELLKQPRIGERYDPALLPYENFQVDFDLFKIIFMGLSPWGKGVQSESLAARLFQLFDSNGDSYLNFREVTIALGLTCTADVAQRLTLLYVLHLPPLLSASDIQSPGISDASGPEVASEATDFFDEIEESVESLEQAMNSLLNDSQTNAAEGTMRRSTSVSSGASFPGDKPWEVRGIGSLRMLMEERETRIKSFPPMSQPHFIALWKTLHDIFLTEPEDQETFHSIATIGTLLLQLGNVGKRFLADRDGSCDSLASACASTADSSELKIEDPNGNINNEAKASSGNAVDPEWVITKQQFLASALTGIPISNYFGKRTNISEEIAKIQKRRFERTQSLNDNPPSPTI</sequence>
<dbReference type="FunFam" id="2.30.29.30:FF:000013">
    <property type="entry name" value="Putative TBC1 domain family member 8B"/>
    <property type="match status" value="1"/>
</dbReference>
<dbReference type="Gene3D" id="2.30.29.30">
    <property type="entry name" value="Pleckstrin-homology domain (PH domain)/Phosphotyrosine-binding domain (PTB)"/>
    <property type="match status" value="2"/>
</dbReference>
<proteinExistence type="predicted"/>
<reference evidence="6" key="1">
    <citation type="submission" date="2025-08" db="UniProtKB">
        <authorList>
            <consortium name="RefSeq"/>
        </authorList>
    </citation>
    <scope>IDENTIFICATION</scope>
    <source>
        <tissue evidence="6">Total insect</tissue>
    </source>
</reference>
<evidence type="ECO:0000256" key="2">
    <source>
        <dbReference type="ARBA" id="ARBA00022737"/>
    </source>
</evidence>
<dbReference type="SUPFAM" id="SSF47473">
    <property type="entry name" value="EF-hand"/>
    <property type="match status" value="1"/>
</dbReference>
<keyword evidence="1" id="KW-0343">GTPase activation</keyword>
<keyword evidence="2" id="KW-0677">Repeat</keyword>
<dbReference type="InParanoid" id="A0A6P8YWW1"/>
<gene>
    <name evidence="6" type="primary">LOC117645762</name>
</gene>
<dbReference type="FunFam" id="1.10.8.270:FF:000002">
    <property type="entry name" value="TBC1 domain family member 9B"/>
    <property type="match status" value="1"/>
</dbReference>
<dbReference type="SMART" id="SM00568">
    <property type="entry name" value="GRAM"/>
    <property type="match status" value="2"/>
</dbReference>
<dbReference type="GO" id="GO:0005509">
    <property type="term" value="F:calcium ion binding"/>
    <property type="evidence" value="ECO:0007669"/>
    <property type="project" value="InterPro"/>
</dbReference>
<name>A0A6P8YWW1_THRPL</name>
<dbReference type="AlphaFoldDB" id="A0A6P8YWW1"/>
<dbReference type="InterPro" id="IPR036017">
    <property type="entry name" value="TCB1D9/TCB1D9B_PH-GRAM2"/>
</dbReference>
<dbReference type="Pfam" id="PF02893">
    <property type="entry name" value="GRAM"/>
    <property type="match status" value="2"/>
</dbReference>
<dbReference type="Gene3D" id="1.10.238.10">
    <property type="entry name" value="EF-hand"/>
    <property type="match status" value="1"/>
</dbReference>
<dbReference type="CDD" id="cd13351">
    <property type="entry name" value="PH-GRAM1_TCB1D9_TCB1D9B"/>
    <property type="match status" value="1"/>
</dbReference>
<evidence type="ECO:0000256" key="1">
    <source>
        <dbReference type="ARBA" id="ARBA00022468"/>
    </source>
</evidence>
<feature type="domain" description="EF-hand" evidence="4">
    <location>
        <begin position="835"/>
        <end position="870"/>
    </location>
</feature>
<evidence type="ECO:0000259" key="4">
    <source>
        <dbReference type="PROSITE" id="PS50222"/>
    </source>
</evidence>
<dbReference type="Pfam" id="PF00566">
    <property type="entry name" value="RabGAP-TBC"/>
    <property type="match status" value="1"/>
</dbReference>
<evidence type="ECO:0000313" key="6">
    <source>
        <dbReference type="RefSeq" id="XP_034242050.1"/>
    </source>
</evidence>
<dbReference type="Gene3D" id="1.10.8.270">
    <property type="entry name" value="putative rabgap domain of human tbc1 domain family member 14 like domains"/>
    <property type="match status" value="1"/>
</dbReference>
<dbReference type="OrthoDB" id="17687at2759"/>
<dbReference type="Gene3D" id="1.10.472.80">
    <property type="entry name" value="Ypt/Rab-GAP domain of gyp1p, domain 3"/>
    <property type="match status" value="1"/>
</dbReference>
<keyword evidence="5" id="KW-1185">Reference proteome</keyword>
<dbReference type="PROSITE" id="PS50222">
    <property type="entry name" value="EF_HAND_2"/>
    <property type="match status" value="1"/>
</dbReference>
<dbReference type="GO" id="GO:0003008">
    <property type="term" value="P:system process"/>
    <property type="evidence" value="ECO:0007669"/>
    <property type="project" value="UniProtKB-ARBA"/>
</dbReference>
<dbReference type="InterPro" id="IPR035969">
    <property type="entry name" value="Rab-GAP_TBC_sf"/>
</dbReference>
<dbReference type="KEGG" id="tpal:117645762"/>
<dbReference type="GO" id="GO:0005096">
    <property type="term" value="F:GTPase activator activity"/>
    <property type="evidence" value="ECO:0007669"/>
    <property type="project" value="UniProtKB-KW"/>
</dbReference>
<dbReference type="CTD" id="40361"/>
<dbReference type="PANTHER" id="PTHR47666:SF1">
    <property type="entry name" value="PROTEIN VASCULAR ASSOCIATED DEATH 1, CHLOROPLASTIC"/>
    <property type="match status" value="1"/>
</dbReference>
<dbReference type="SUPFAM" id="SSF47923">
    <property type="entry name" value="Ypt/Rab-GAP domain of gyp1p"/>
    <property type="match status" value="2"/>
</dbReference>
<dbReference type="SMART" id="SM00164">
    <property type="entry name" value="TBC"/>
    <property type="match status" value="1"/>
</dbReference>
<dbReference type="InterPro" id="IPR011993">
    <property type="entry name" value="PH-like_dom_sf"/>
</dbReference>
<dbReference type="InterPro" id="IPR011992">
    <property type="entry name" value="EF-hand-dom_pair"/>
</dbReference>
<evidence type="ECO:0000259" key="3">
    <source>
        <dbReference type="PROSITE" id="PS50086"/>
    </source>
</evidence>
<dbReference type="FunCoup" id="A0A6P8YWW1">
    <property type="interactions" value="1210"/>
</dbReference>
<dbReference type="Proteomes" id="UP000515158">
    <property type="component" value="Unplaced"/>
</dbReference>
<dbReference type="InterPro" id="IPR002048">
    <property type="entry name" value="EF_hand_dom"/>
</dbReference>
<dbReference type="FunFam" id="1.10.472.80:FF:000049">
    <property type="entry name" value="Uncharacterized protein, isoform B"/>
    <property type="match status" value="1"/>
</dbReference>
<dbReference type="InterPro" id="IPR004182">
    <property type="entry name" value="GRAM"/>
</dbReference>